<dbReference type="InterPro" id="IPR002645">
    <property type="entry name" value="STAS_dom"/>
</dbReference>
<dbReference type="PANTHER" id="PTHR33745:SF1">
    <property type="entry name" value="RSBT ANTAGONIST PROTEIN RSBS"/>
    <property type="match status" value="1"/>
</dbReference>
<dbReference type="InterPro" id="IPR036513">
    <property type="entry name" value="STAS_dom_sf"/>
</dbReference>
<feature type="domain" description="STAS" evidence="1">
    <location>
        <begin position="2"/>
        <end position="113"/>
    </location>
</feature>
<dbReference type="SUPFAM" id="SSF52091">
    <property type="entry name" value="SpoIIaa-like"/>
    <property type="match status" value="1"/>
</dbReference>
<dbReference type="PROSITE" id="PS50801">
    <property type="entry name" value="STAS"/>
    <property type="match status" value="1"/>
</dbReference>
<sequence>MDRIPILQMGDLLLVTIQVDMHDQLALTLQDDLTEKIQRTSARGVLIDISALDIVDSFIGRMISTISALARIMDATTVVVGMQPAVAITLVELGLDLRGVRTALNVERGMKLLQLPVGDP</sequence>
<protein>
    <submittedName>
        <fullName evidence="2">Anti-sigma factor antagonist</fullName>
    </submittedName>
</protein>
<dbReference type="Pfam" id="PF01740">
    <property type="entry name" value="STAS"/>
    <property type="match status" value="1"/>
</dbReference>
<gene>
    <name evidence="2" type="ORF">ABB28_00835</name>
</gene>
<evidence type="ECO:0000313" key="2">
    <source>
        <dbReference type="EMBL" id="KRG77455.1"/>
    </source>
</evidence>
<dbReference type="AlphaFoldDB" id="A0A0R0D5M3"/>
<comment type="caution">
    <text evidence="2">The sequence shown here is derived from an EMBL/GenBank/DDBJ whole genome shotgun (WGS) entry which is preliminary data.</text>
</comment>
<dbReference type="InterPro" id="IPR051932">
    <property type="entry name" value="Bact_StressResp_Reg"/>
</dbReference>
<dbReference type="Gene3D" id="3.30.750.24">
    <property type="entry name" value="STAS domain"/>
    <property type="match status" value="1"/>
</dbReference>
<proteinExistence type="predicted"/>
<name>A0A0R0D5M3_9GAMM</name>
<dbReference type="PANTHER" id="PTHR33745">
    <property type="entry name" value="RSBT ANTAGONIST PROTEIN RSBS-RELATED"/>
    <property type="match status" value="1"/>
</dbReference>
<evidence type="ECO:0000259" key="1">
    <source>
        <dbReference type="PROSITE" id="PS50801"/>
    </source>
</evidence>
<reference evidence="2 3" key="1">
    <citation type="submission" date="2015-05" db="EMBL/GenBank/DDBJ databases">
        <title>Genome sequencing and analysis of members of genus Stenotrophomonas.</title>
        <authorList>
            <person name="Patil P.P."/>
            <person name="Midha S."/>
            <person name="Patil P.B."/>
        </authorList>
    </citation>
    <scope>NUCLEOTIDE SEQUENCE [LARGE SCALE GENOMIC DNA]</scope>
    <source>
        <strain evidence="2 3">DSM 21508</strain>
    </source>
</reference>
<dbReference type="PATRIC" id="fig|517011.3.peg.1219"/>
<dbReference type="Proteomes" id="UP000051386">
    <property type="component" value="Unassembled WGS sequence"/>
</dbReference>
<evidence type="ECO:0000313" key="3">
    <source>
        <dbReference type="Proteomes" id="UP000051386"/>
    </source>
</evidence>
<accession>A0A0R0D5M3</accession>
<keyword evidence="3" id="KW-1185">Reference proteome</keyword>
<dbReference type="EMBL" id="LDJK01000003">
    <property type="protein sequence ID" value="KRG77455.1"/>
    <property type="molecule type" value="Genomic_DNA"/>
</dbReference>
<dbReference type="CDD" id="cd07041">
    <property type="entry name" value="STAS_RsbR_RsbS_like"/>
    <property type="match status" value="1"/>
</dbReference>
<dbReference type="RefSeq" id="WP_057506808.1">
    <property type="nucleotide sequence ID" value="NZ_LDJK01000003.1"/>
</dbReference>
<organism evidence="2 3">
    <name type="scientific">Stenotrophomonas chelatiphaga</name>
    <dbReference type="NCBI Taxonomy" id="517011"/>
    <lineage>
        <taxon>Bacteria</taxon>
        <taxon>Pseudomonadati</taxon>
        <taxon>Pseudomonadota</taxon>
        <taxon>Gammaproteobacteria</taxon>
        <taxon>Lysobacterales</taxon>
        <taxon>Lysobacteraceae</taxon>
        <taxon>Stenotrophomonas</taxon>
    </lineage>
</organism>